<keyword evidence="4" id="KW-1185">Reference proteome</keyword>
<evidence type="ECO:0000256" key="1">
    <source>
        <dbReference type="SAM" id="MobiDB-lite"/>
    </source>
</evidence>
<sequence length="644" mass="72583">MSSCGCYILAEVSVEPVRAPVQVSTQGATKRGGGRLKTKVVGQKADKDTADGREAVGEVAVLRDTVAGAVDGRDAVASTPCPASAPQETVPHAKRGLKGTVLKTIKKINPLVKGKKEKDILKKKWKYMLKKNKEKYGKVSDGNQIHIYNDSHTAYKDIFESIEKSKKRVWFECYWVDDSELANEVVDSLCNAAKRGCDVIFLIDYIGSLQIKNKWVRKMKESNVQVILFNTFLNSFLNMLPIVFRDHRKIIIVDDIAYCGSMNVNEHVVPSGVGWYSKQKRGDKEADKEGEKQADKEADAEGETKSNSQRLQFYDLHIKVKGPAVKDLADVFIDSLSMANTPITREPIEEQQRYEDEHGHSCFIQVLHSNVLKKVRSIQSTFEWVIKNVSTKNIYITTSYFIPPGFLRRALFSALNKGVDISFLLSGNSDVVGDVPATYHVVKKFLKKFNKGSDSDDGSSEETGGGSGSGGNDEREERKANSYLHNLRKRAGSKIGHNFLHRQKKGKSDFYFLQNRHCHAKNLMVDNLWCAVGSYNWDRYSSRRNLEVMVSIFDQKICNQFVQEHKSKIKSDSKHVTLSHLASRSLFQEFLSCFAYHLAKWSGKNILDGLSNDNKRTFVRKAIVNKYLSDNCVENISLNMMWGG</sequence>
<dbReference type="OMA" id="WITTPYY"/>
<dbReference type="CDD" id="cd09110">
    <property type="entry name" value="PLDc_CLS_1"/>
    <property type="match status" value="1"/>
</dbReference>
<dbReference type="InterPro" id="IPR025202">
    <property type="entry name" value="PLD-like_dom"/>
</dbReference>
<feature type="region of interest" description="Disordered" evidence="1">
    <location>
        <begin position="278"/>
        <end position="306"/>
    </location>
</feature>
<dbReference type="PANTHER" id="PTHR21248">
    <property type="entry name" value="CARDIOLIPIN SYNTHASE"/>
    <property type="match status" value="1"/>
</dbReference>
<dbReference type="EMBL" id="KQ001656">
    <property type="protein sequence ID" value="KJP88959.1"/>
    <property type="molecule type" value="Genomic_DNA"/>
</dbReference>
<dbReference type="Gene3D" id="3.30.870.10">
    <property type="entry name" value="Endonuclease Chain A"/>
    <property type="match status" value="2"/>
</dbReference>
<feature type="region of interest" description="Disordered" evidence="1">
    <location>
        <begin position="451"/>
        <end position="478"/>
    </location>
</feature>
<organism evidence="3 4">
    <name type="scientific">Plasmodium fragile</name>
    <dbReference type="NCBI Taxonomy" id="5857"/>
    <lineage>
        <taxon>Eukaryota</taxon>
        <taxon>Sar</taxon>
        <taxon>Alveolata</taxon>
        <taxon>Apicomplexa</taxon>
        <taxon>Aconoidasida</taxon>
        <taxon>Haemosporida</taxon>
        <taxon>Plasmodiidae</taxon>
        <taxon>Plasmodium</taxon>
        <taxon>Plasmodium (Plasmodium)</taxon>
    </lineage>
</organism>
<dbReference type="GO" id="GO:0032049">
    <property type="term" value="P:cardiolipin biosynthetic process"/>
    <property type="evidence" value="ECO:0007669"/>
    <property type="project" value="UniProtKB-ARBA"/>
</dbReference>
<proteinExistence type="predicted"/>
<dbReference type="RefSeq" id="XP_012334511.1">
    <property type="nucleotide sequence ID" value="XM_012479088.1"/>
</dbReference>
<evidence type="ECO:0000313" key="3">
    <source>
        <dbReference type="EMBL" id="KJP88959.1"/>
    </source>
</evidence>
<feature type="domain" description="PLD phosphodiesterase" evidence="2">
    <location>
        <begin position="514"/>
        <end position="541"/>
    </location>
</feature>
<dbReference type="GeneID" id="24266767"/>
<dbReference type="Pfam" id="PF13091">
    <property type="entry name" value="PLDc_2"/>
    <property type="match status" value="2"/>
</dbReference>
<dbReference type="PANTHER" id="PTHR21248:SF22">
    <property type="entry name" value="PHOSPHOLIPASE D"/>
    <property type="match status" value="1"/>
</dbReference>
<feature type="compositionally biased region" description="Basic and acidic residues" evidence="1">
    <location>
        <begin position="280"/>
        <end position="304"/>
    </location>
</feature>
<evidence type="ECO:0000313" key="4">
    <source>
        <dbReference type="Proteomes" id="UP000054561"/>
    </source>
</evidence>
<dbReference type="SMART" id="SM00155">
    <property type="entry name" value="PLDc"/>
    <property type="match status" value="2"/>
</dbReference>
<dbReference type="SUPFAM" id="SSF56024">
    <property type="entry name" value="Phospholipase D/nuclease"/>
    <property type="match status" value="2"/>
</dbReference>
<feature type="domain" description="PLD phosphodiesterase" evidence="2">
    <location>
        <begin position="242"/>
        <end position="268"/>
    </location>
</feature>
<protein>
    <recommendedName>
        <fullName evidence="2">PLD phosphodiesterase domain-containing protein</fullName>
    </recommendedName>
</protein>
<dbReference type="OrthoDB" id="14911at2759"/>
<dbReference type="InterPro" id="IPR001736">
    <property type="entry name" value="PLipase_D/transphosphatidylase"/>
</dbReference>
<dbReference type="AlphaFoldDB" id="A0A0D9QPG8"/>
<dbReference type="Proteomes" id="UP000054561">
    <property type="component" value="Unassembled WGS sequence"/>
</dbReference>
<dbReference type="GO" id="GO:0030572">
    <property type="term" value="F:phosphatidyltransferase activity"/>
    <property type="evidence" value="ECO:0007669"/>
    <property type="project" value="UniProtKB-ARBA"/>
</dbReference>
<reference evidence="3 4" key="1">
    <citation type="submission" date="2014-03" db="EMBL/GenBank/DDBJ databases">
        <title>The Genome Sequence of Plasmodium fragile nilgiri.</title>
        <authorList>
            <consortium name="The Broad Institute Genomics Platform"/>
            <consortium name="The Broad Institute Genome Sequencing Center for Infectious Disease"/>
            <person name="Neafsey D."/>
            <person name="Duraisingh M."/>
            <person name="Young S.K."/>
            <person name="Zeng Q."/>
            <person name="Gargeya S."/>
            <person name="Abouelleil A."/>
            <person name="Alvarado L."/>
            <person name="Chapman S.B."/>
            <person name="Gainer-Dewar J."/>
            <person name="Goldberg J."/>
            <person name="Griggs A."/>
            <person name="Gujja S."/>
            <person name="Hansen M."/>
            <person name="Howarth C."/>
            <person name="Imamovic A."/>
            <person name="Larimer J."/>
            <person name="Pearson M."/>
            <person name="Poon T.W."/>
            <person name="Priest M."/>
            <person name="Roberts A."/>
            <person name="Saif S."/>
            <person name="Shea T."/>
            <person name="Sykes S."/>
            <person name="Wortman J."/>
            <person name="Nusbaum C."/>
            <person name="Birren B."/>
        </authorList>
    </citation>
    <scope>NUCLEOTIDE SEQUENCE [LARGE SCALE GENOMIC DNA]</scope>
    <source>
        <strain evidence="4">nilgiri</strain>
    </source>
</reference>
<dbReference type="PROSITE" id="PS50035">
    <property type="entry name" value="PLD"/>
    <property type="match status" value="2"/>
</dbReference>
<accession>A0A0D9QPG8</accession>
<gene>
    <name evidence="3" type="ORF">AK88_01453</name>
</gene>
<evidence type="ECO:0000259" key="2">
    <source>
        <dbReference type="PROSITE" id="PS50035"/>
    </source>
</evidence>
<name>A0A0D9QPG8_PLAFR</name>
<dbReference type="VEuPathDB" id="PlasmoDB:AK88_01453"/>